<feature type="compositionally biased region" description="Low complexity" evidence="1">
    <location>
        <begin position="1"/>
        <end position="11"/>
    </location>
</feature>
<comment type="caution">
    <text evidence="2">The sequence shown here is derived from an EMBL/GenBank/DDBJ whole genome shotgun (WGS) entry which is preliminary data.</text>
</comment>
<dbReference type="Proteomes" id="UP001500191">
    <property type="component" value="Unassembled WGS sequence"/>
</dbReference>
<evidence type="ECO:0000256" key="1">
    <source>
        <dbReference type="SAM" id="MobiDB-lite"/>
    </source>
</evidence>
<accession>A0ABN1BIU9</accession>
<feature type="region of interest" description="Disordered" evidence="1">
    <location>
        <begin position="1"/>
        <end position="29"/>
    </location>
</feature>
<name>A0ABN1BIU9_9DEIO</name>
<proteinExistence type="predicted"/>
<organism evidence="2 3">
    <name type="scientific">Deinococcus depolymerans</name>
    <dbReference type="NCBI Taxonomy" id="392408"/>
    <lineage>
        <taxon>Bacteria</taxon>
        <taxon>Thermotogati</taxon>
        <taxon>Deinococcota</taxon>
        <taxon>Deinococci</taxon>
        <taxon>Deinococcales</taxon>
        <taxon>Deinococcaceae</taxon>
        <taxon>Deinococcus</taxon>
    </lineage>
</organism>
<gene>
    <name evidence="2" type="ORF">GCM10008937_02140</name>
</gene>
<evidence type="ECO:0000313" key="3">
    <source>
        <dbReference type="Proteomes" id="UP001500191"/>
    </source>
</evidence>
<protein>
    <submittedName>
        <fullName evidence="2">Uncharacterized protein</fullName>
    </submittedName>
</protein>
<evidence type="ECO:0000313" key="2">
    <source>
        <dbReference type="EMBL" id="GAA0498593.1"/>
    </source>
</evidence>
<keyword evidence="3" id="KW-1185">Reference proteome</keyword>
<reference evidence="2 3" key="1">
    <citation type="journal article" date="2019" name="Int. J. Syst. Evol. Microbiol.">
        <title>The Global Catalogue of Microorganisms (GCM) 10K type strain sequencing project: providing services to taxonomists for standard genome sequencing and annotation.</title>
        <authorList>
            <consortium name="The Broad Institute Genomics Platform"/>
            <consortium name="The Broad Institute Genome Sequencing Center for Infectious Disease"/>
            <person name="Wu L."/>
            <person name="Ma J."/>
        </authorList>
    </citation>
    <scope>NUCLEOTIDE SEQUENCE [LARGE SCALE GENOMIC DNA]</scope>
    <source>
        <strain evidence="2 3">JCM 14368</strain>
    </source>
</reference>
<dbReference type="EMBL" id="BAAADB010000003">
    <property type="protein sequence ID" value="GAA0498593.1"/>
    <property type="molecule type" value="Genomic_DNA"/>
</dbReference>
<sequence length="60" mass="6589">MSGGPEQPGDPGDQDRPYHSPGGKHMRRMAEGPLTLPALCDSFSPRERAGVREFIRTPIE</sequence>